<keyword evidence="4" id="KW-0493">Microtubule</keyword>
<comment type="subcellular location">
    <subcellularLocation>
        <location evidence="1">Cytoplasm</location>
        <location evidence="1">Cytoskeleton</location>
    </subcellularLocation>
</comment>
<dbReference type="GO" id="GO:0005874">
    <property type="term" value="C:microtubule"/>
    <property type="evidence" value="ECO:0007669"/>
    <property type="project" value="UniProtKB-KW"/>
</dbReference>
<comment type="similarity">
    <text evidence="2">Belongs to the TPX2 family.</text>
</comment>
<keyword evidence="9" id="KW-1185">Reference proteome</keyword>
<proteinExistence type="inferred from homology"/>
<evidence type="ECO:0000256" key="6">
    <source>
        <dbReference type="SAM" id="MobiDB-lite"/>
    </source>
</evidence>
<evidence type="ECO:0000256" key="5">
    <source>
        <dbReference type="ARBA" id="ARBA00023212"/>
    </source>
</evidence>
<feature type="compositionally biased region" description="Basic residues" evidence="6">
    <location>
        <begin position="472"/>
        <end position="482"/>
    </location>
</feature>
<keyword evidence="3" id="KW-0963">Cytoplasm</keyword>
<reference evidence="8 9" key="2">
    <citation type="submission" date="2024-10" db="EMBL/GenBank/DDBJ databases">
        <authorList>
            <person name="Ryan C."/>
        </authorList>
    </citation>
    <scope>NUCLEOTIDE SEQUENCE [LARGE SCALE GENOMIC DNA]</scope>
</reference>
<dbReference type="Proteomes" id="UP001497457">
    <property type="component" value="Chromosome 11b"/>
</dbReference>
<dbReference type="PANTHER" id="PTHR14326">
    <property type="entry name" value="TARGETING PROTEIN FOR XKLP2"/>
    <property type="match status" value="1"/>
</dbReference>
<feature type="region of interest" description="Disordered" evidence="6">
    <location>
        <begin position="1"/>
        <end position="152"/>
    </location>
</feature>
<reference evidence="9" key="1">
    <citation type="submission" date="2024-06" db="EMBL/GenBank/DDBJ databases">
        <authorList>
            <person name="Ryan C."/>
        </authorList>
    </citation>
    <scope>NUCLEOTIDE SEQUENCE [LARGE SCALE GENOMIC DNA]</scope>
</reference>
<sequence length="482" mass="51360">MAAATAMRSARGGGVRRPFAPVAVSPPPPPSREANQLAQEEAVLGGGAGAGKTAKKTPAAGRALSRRRVGSCAKRCSTPASKAKAKAKPACDAPRAPVPRGVSGEEGGKARAAVSSPHGSEAGQERRGGEDSAASRKLAMEETMAGLPEPGEGRVKYLVDTFERLLSLAAGGGAPDARGGGGARSPRRVDEAATAATAASTPATPHGAEEINVSYASIGGGGGPDARGGGARSVRRENEAATAAAASTPVTPRGAEEIDVSSRPSIASCSEVSFPAIAGVACILDASDRTSMINRARGQRRHRTYSSTGSSVRGCTRKVTRVTSQQPFNLRTEQRGKAKVEDFVQRLRKMQMEEERLCNPLAQNLPYTTDEPETPAKPPMKEPTEPIDLVLHSDVRAIGRAKFDHQVTERISFMEEVKLERKRQQKVDEEIEIKQLRKQQVPRAHPMPDFTRPFQPKRSVKPQTIPREPRFHPRLMRHVSKA</sequence>
<feature type="region of interest" description="Disordered" evidence="6">
    <location>
        <begin position="296"/>
        <end position="317"/>
    </location>
</feature>
<dbReference type="EMBL" id="OZ075121">
    <property type="protein sequence ID" value="CAL4898419.1"/>
    <property type="molecule type" value="Genomic_DNA"/>
</dbReference>
<feature type="compositionally biased region" description="Low complexity" evidence="6">
    <location>
        <begin position="192"/>
        <end position="205"/>
    </location>
</feature>
<evidence type="ECO:0000259" key="7">
    <source>
        <dbReference type="Pfam" id="PF06886"/>
    </source>
</evidence>
<feature type="compositionally biased region" description="Gly residues" evidence="6">
    <location>
        <begin position="218"/>
        <end position="231"/>
    </location>
</feature>
<gene>
    <name evidence="8" type="ORF">URODEC1_LOCUS7734</name>
</gene>
<evidence type="ECO:0000256" key="4">
    <source>
        <dbReference type="ARBA" id="ARBA00022701"/>
    </source>
</evidence>
<feature type="region of interest" description="Disordered" evidence="6">
    <location>
        <begin position="364"/>
        <end position="383"/>
    </location>
</feature>
<protein>
    <recommendedName>
        <fullName evidence="7">TPX2 C-terminal domain-containing protein</fullName>
    </recommendedName>
</protein>
<evidence type="ECO:0000313" key="9">
    <source>
        <dbReference type="Proteomes" id="UP001497457"/>
    </source>
</evidence>
<dbReference type="InterPro" id="IPR009675">
    <property type="entry name" value="TPX2_fam"/>
</dbReference>
<feature type="region of interest" description="Disordered" evidence="6">
    <location>
        <begin position="169"/>
        <end position="259"/>
    </location>
</feature>
<evidence type="ECO:0000256" key="1">
    <source>
        <dbReference type="ARBA" id="ARBA00004245"/>
    </source>
</evidence>
<dbReference type="Pfam" id="PF06886">
    <property type="entry name" value="TPX2"/>
    <property type="match status" value="1"/>
</dbReference>
<feature type="domain" description="TPX2 C-terminal" evidence="7">
    <location>
        <begin position="390"/>
        <end position="464"/>
    </location>
</feature>
<feature type="compositionally biased region" description="Basic and acidic residues" evidence="6">
    <location>
        <begin position="123"/>
        <end position="140"/>
    </location>
</feature>
<dbReference type="PANTHER" id="PTHR14326:SF25">
    <property type="entry name" value="OS12G0577000 PROTEIN"/>
    <property type="match status" value="1"/>
</dbReference>
<evidence type="ECO:0000256" key="2">
    <source>
        <dbReference type="ARBA" id="ARBA00005885"/>
    </source>
</evidence>
<dbReference type="AlphaFoldDB" id="A0ABC8VXM3"/>
<accession>A0ABC8VXM3</accession>
<feature type="region of interest" description="Disordered" evidence="6">
    <location>
        <begin position="436"/>
        <end position="482"/>
    </location>
</feature>
<evidence type="ECO:0000256" key="3">
    <source>
        <dbReference type="ARBA" id="ARBA00022490"/>
    </source>
</evidence>
<evidence type="ECO:0000313" key="8">
    <source>
        <dbReference type="EMBL" id="CAL4898419.1"/>
    </source>
</evidence>
<keyword evidence="5" id="KW-0206">Cytoskeleton</keyword>
<feature type="compositionally biased region" description="Gly residues" evidence="6">
    <location>
        <begin position="170"/>
        <end position="183"/>
    </location>
</feature>
<name>A0ABC8VXM3_9POAL</name>
<dbReference type="InterPro" id="IPR027329">
    <property type="entry name" value="TPX2_C"/>
</dbReference>
<organism evidence="8 9">
    <name type="scientific">Urochloa decumbens</name>
    <dbReference type="NCBI Taxonomy" id="240449"/>
    <lineage>
        <taxon>Eukaryota</taxon>
        <taxon>Viridiplantae</taxon>
        <taxon>Streptophyta</taxon>
        <taxon>Embryophyta</taxon>
        <taxon>Tracheophyta</taxon>
        <taxon>Spermatophyta</taxon>
        <taxon>Magnoliopsida</taxon>
        <taxon>Liliopsida</taxon>
        <taxon>Poales</taxon>
        <taxon>Poaceae</taxon>
        <taxon>PACMAD clade</taxon>
        <taxon>Panicoideae</taxon>
        <taxon>Panicodae</taxon>
        <taxon>Paniceae</taxon>
        <taxon>Melinidinae</taxon>
        <taxon>Urochloa</taxon>
    </lineage>
</organism>